<dbReference type="RefSeq" id="WP_209458323.1">
    <property type="nucleotide sequence ID" value="NZ_JAGGKC010000003.1"/>
</dbReference>
<dbReference type="PANTHER" id="PTHR46986">
    <property type="entry name" value="ENDORIBONUCLEASE YBEY, CHLOROPLASTIC"/>
    <property type="match status" value="1"/>
</dbReference>
<comment type="caution">
    <text evidence="10">The sequence shown here is derived from an EMBL/GenBank/DDBJ whole genome shotgun (WGS) entry which is preliminary data.</text>
</comment>
<evidence type="ECO:0000256" key="9">
    <source>
        <dbReference type="HAMAP-Rule" id="MF_00009"/>
    </source>
</evidence>
<evidence type="ECO:0000256" key="8">
    <source>
        <dbReference type="ARBA" id="ARBA00022833"/>
    </source>
</evidence>
<evidence type="ECO:0000313" key="10">
    <source>
        <dbReference type="EMBL" id="MBP1918078.1"/>
    </source>
</evidence>
<dbReference type="InterPro" id="IPR020549">
    <property type="entry name" value="YbeY_CS"/>
</dbReference>
<dbReference type="PROSITE" id="PS01306">
    <property type="entry name" value="UPF0054"/>
    <property type="match status" value="1"/>
</dbReference>
<keyword evidence="8 9" id="KW-0862">Zinc</keyword>
<keyword evidence="7 9" id="KW-0378">Hydrolase</keyword>
<evidence type="ECO:0000256" key="3">
    <source>
        <dbReference type="ARBA" id="ARBA00022552"/>
    </source>
</evidence>
<keyword evidence="4 9" id="KW-0540">Nuclease</keyword>
<reference evidence="10 11" key="1">
    <citation type="submission" date="2021-03" db="EMBL/GenBank/DDBJ databases">
        <title>Genomic Encyclopedia of Type Strains, Phase IV (KMG-IV): sequencing the most valuable type-strain genomes for metagenomic binning, comparative biology and taxonomic classification.</title>
        <authorList>
            <person name="Goeker M."/>
        </authorList>
    </citation>
    <scope>NUCLEOTIDE SEQUENCE [LARGE SCALE GENOMIC DNA]</scope>
    <source>
        <strain evidence="10 11">DSM 6139</strain>
    </source>
</reference>
<dbReference type="InterPro" id="IPR023091">
    <property type="entry name" value="MetalPrtase_cat_dom_sf_prd"/>
</dbReference>
<keyword evidence="3 9" id="KW-0698">rRNA processing</keyword>
<comment type="cofactor">
    <cofactor evidence="9">
        <name>Zn(2+)</name>
        <dbReference type="ChEBI" id="CHEBI:29105"/>
    </cofactor>
    <text evidence="9">Binds 1 zinc ion.</text>
</comment>
<keyword evidence="5 9" id="KW-0479">Metal-binding</keyword>
<evidence type="ECO:0000256" key="2">
    <source>
        <dbReference type="ARBA" id="ARBA00022517"/>
    </source>
</evidence>
<feature type="binding site" evidence="9">
    <location>
        <position position="132"/>
    </location>
    <ligand>
        <name>Zn(2+)</name>
        <dbReference type="ChEBI" id="CHEBI:29105"/>
        <note>catalytic</note>
    </ligand>
</feature>
<dbReference type="HAMAP" id="MF_00009">
    <property type="entry name" value="Endoribonucl_YbeY"/>
    <property type="match status" value="1"/>
</dbReference>
<comment type="function">
    <text evidence="9">Single strand-specific metallo-endoribonuclease involved in late-stage 70S ribosome quality control and in maturation of the 3' terminus of the 16S rRNA.</text>
</comment>
<evidence type="ECO:0000256" key="6">
    <source>
        <dbReference type="ARBA" id="ARBA00022759"/>
    </source>
</evidence>
<dbReference type="Proteomes" id="UP001519271">
    <property type="component" value="Unassembled WGS sequence"/>
</dbReference>
<dbReference type="Gene3D" id="3.40.390.30">
    <property type="entry name" value="Metalloproteases ('zincins'), catalytic domain"/>
    <property type="match status" value="1"/>
</dbReference>
<proteinExistence type="inferred from homology"/>
<name>A0ABS4G0K1_9CLOT</name>
<organism evidence="10 11">
    <name type="scientific">Youngiibacter multivorans</name>
    <dbReference type="NCBI Taxonomy" id="937251"/>
    <lineage>
        <taxon>Bacteria</taxon>
        <taxon>Bacillati</taxon>
        <taxon>Bacillota</taxon>
        <taxon>Clostridia</taxon>
        <taxon>Eubacteriales</taxon>
        <taxon>Clostridiaceae</taxon>
        <taxon>Youngiibacter</taxon>
    </lineage>
</organism>
<feature type="binding site" evidence="9">
    <location>
        <position position="142"/>
    </location>
    <ligand>
        <name>Zn(2+)</name>
        <dbReference type="ChEBI" id="CHEBI:29105"/>
        <note>catalytic</note>
    </ligand>
</feature>
<comment type="similarity">
    <text evidence="1 9">Belongs to the endoribonuclease YbeY family.</text>
</comment>
<dbReference type="EMBL" id="JAGGKC010000003">
    <property type="protein sequence ID" value="MBP1918078.1"/>
    <property type="molecule type" value="Genomic_DNA"/>
</dbReference>
<dbReference type="Pfam" id="PF02130">
    <property type="entry name" value="YbeY"/>
    <property type="match status" value="1"/>
</dbReference>
<dbReference type="PANTHER" id="PTHR46986:SF1">
    <property type="entry name" value="ENDORIBONUCLEASE YBEY, CHLOROPLASTIC"/>
    <property type="match status" value="1"/>
</dbReference>
<gene>
    <name evidence="9" type="primary">ybeY</name>
    <name evidence="10" type="ORF">J2Z34_000549</name>
</gene>
<dbReference type="InterPro" id="IPR002036">
    <property type="entry name" value="YbeY"/>
</dbReference>
<sequence>MINFSDEQEKLVLSDEIKAAAVSAIELAAKEEGVTGSFEVDILVVDNEGIREINSDTRNKDEVTDVLSFPMIEYGEGSVFKDEHSGKRFPAQYYNGEELMLGDIVVSLERASEQAVDFGHSLKREFCYLVVHSMLHLLGYDHMEEEDKARMREREEEILGQLEISRE</sequence>
<keyword evidence="11" id="KW-1185">Reference proteome</keyword>
<evidence type="ECO:0000313" key="11">
    <source>
        <dbReference type="Proteomes" id="UP001519271"/>
    </source>
</evidence>
<protein>
    <recommendedName>
        <fullName evidence="9">Endoribonuclease YbeY</fullName>
        <ecNumber evidence="9">3.1.-.-</ecNumber>
    </recommendedName>
</protein>
<dbReference type="EC" id="3.1.-.-" evidence="9"/>
<evidence type="ECO:0000256" key="5">
    <source>
        <dbReference type="ARBA" id="ARBA00022723"/>
    </source>
</evidence>
<accession>A0ABS4G0K1</accession>
<keyword evidence="9" id="KW-0963">Cytoplasm</keyword>
<evidence type="ECO:0000256" key="7">
    <source>
        <dbReference type="ARBA" id="ARBA00022801"/>
    </source>
</evidence>
<evidence type="ECO:0000256" key="4">
    <source>
        <dbReference type="ARBA" id="ARBA00022722"/>
    </source>
</evidence>
<evidence type="ECO:0000256" key="1">
    <source>
        <dbReference type="ARBA" id="ARBA00010875"/>
    </source>
</evidence>
<keyword evidence="6 9" id="KW-0255">Endonuclease</keyword>
<feature type="binding site" evidence="9">
    <location>
        <position position="136"/>
    </location>
    <ligand>
        <name>Zn(2+)</name>
        <dbReference type="ChEBI" id="CHEBI:29105"/>
        <note>catalytic</note>
    </ligand>
</feature>
<comment type="subcellular location">
    <subcellularLocation>
        <location evidence="9">Cytoplasm</location>
    </subcellularLocation>
</comment>
<dbReference type="NCBIfam" id="TIGR00043">
    <property type="entry name" value="rRNA maturation RNase YbeY"/>
    <property type="match status" value="1"/>
</dbReference>
<dbReference type="SUPFAM" id="SSF55486">
    <property type="entry name" value="Metalloproteases ('zincins'), catalytic domain"/>
    <property type="match status" value="1"/>
</dbReference>
<keyword evidence="2 9" id="KW-0690">Ribosome biogenesis</keyword>